<sequence>MTAYCDKCSQEIYTGDARYHYGGEELCEDCFDEIVRTSATPEDMLYFADLEQHRWSFYVWFRLGVRYCDEDRRGELIEMARESFMGQYHSTLPEVRSRTLDDLSLYCLESMREEFFEHWAQQHNIEREVA</sequence>
<evidence type="ECO:0000313" key="1">
    <source>
        <dbReference type="EMBL" id="MBC8537294.1"/>
    </source>
</evidence>
<comment type="caution">
    <text evidence="1">The sequence shown here is derived from an EMBL/GenBank/DDBJ whole genome shotgun (WGS) entry which is preliminary data.</text>
</comment>
<accession>A0A926DGD4</accession>
<dbReference type="Proteomes" id="UP000620366">
    <property type="component" value="Unassembled WGS sequence"/>
</dbReference>
<dbReference type="RefSeq" id="WP_249301835.1">
    <property type="nucleotide sequence ID" value="NZ_JACRSP010000007.1"/>
</dbReference>
<evidence type="ECO:0000313" key="2">
    <source>
        <dbReference type="Proteomes" id="UP000620366"/>
    </source>
</evidence>
<organism evidence="1 2">
    <name type="scientific">Feifania hominis</name>
    <dbReference type="NCBI Taxonomy" id="2763660"/>
    <lineage>
        <taxon>Bacteria</taxon>
        <taxon>Bacillati</taxon>
        <taxon>Bacillota</taxon>
        <taxon>Clostridia</taxon>
        <taxon>Eubacteriales</taxon>
        <taxon>Feifaniaceae</taxon>
        <taxon>Feifania</taxon>
    </lineage>
</organism>
<reference evidence="1" key="1">
    <citation type="submission" date="2020-08" db="EMBL/GenBank/DDBJ databases">
        <title>Genome public.</title>
        <authorList>
            <person name="Liu C."/>
            <person name="Sun Q."/>
        </authorList>
    </citation>
    <scope>NUCLEOTIDE SEQUENCE</scope>
    <source>
        <strain evidence="1">BX7</strain>
    </source>
</reference>
<dbReference type="EMBL" id="JACRSP010000007">
    <property type="protein sequence ID" value="MBC8537294.1"/>
    <property type="molecule type" value="Genomic_DNA"/>
</dbReference>
<gene>
    <name evidence="1" type="ORF">H8695_11400</name>
</gene>
<proteinExistence type="predicted"/>
<name>A0A926DGD4_9FIRM</name>
<dbReference type="AlphaFoldDB" id="A0A926DGD4"/>
<keyword evidence="2" id="KW-1185">Reference proteome</keyword>
<protein>
    <submittedName>
        <fullName evidence="1">Uncharacterized protein</fullName>
    </submittedName>
</protein>